<dbReference type="HOGENOM" id="CLU_029466_1_1_1"/>
<dbReference type="OrthoDB" id="5141198at2759"/>
<evidence type="ECO:0000313" key="4">
    <source>
        <dbReference type="EMBL" id="EXU95200.1"/>
    </source>
</evidence>
<dbReference type="eggNOG" id="KOG0577">
    <property type="taxonomic scope" value="Eukaryota"/>
</dbReference>
<dbReference type="PROSITE" id="PS50011">
    <property type="entry name" value="PROTEIN_KINASE_DOM"/>
    <property type="match status" value="1"/>
</dbReference>
<evidence type="ECO:0000256" key="2">
    <source>
        <dbReference type="SAM" id="MobiDB-lite"/>
    </source>
</evidence>
<name>A0A014MVL5_9HYPO</name>
<dbReference type="EMBL" id="JELW01000094">
    <property type="protein sequence ID" value="EXU95200.1"/>
    <property type="molecule type" value="Genomic_DNA"/>
</dbReference>
<dbReference type="Gene3D" id="1.10.510.10">
    <property type="entry name" value="Transferase(Phosphotransferase) domain 1"/>
    <property type="match status" value="1"/>
</dbReference>
<feature type="region of interest" description="Disordered" evidence="2">
    <location>
        <begin position="165"/>
        <end position="186"/>
    </location>
</feature>
<dbReference type="InterPro" id="IPR053235">
    <property type="entry name" value="Ser_Thr_kinase"/>
</dbReference>
<dbReference type="SUPFAM" id="SSF56112">
    <property type="entry name" value="Protein kinase-like (PK-like)"/>
    <property type="match status" value="1"/>
</dbReference>
<keyword evidence="4" id="KW-0808">Transferase</keyword>
<dbReference type="AlphaFoldDB" id="A0A014MVL5"/>
<dbReference type="InterPro" id="IPR011009">
    <property type="entry name" value="Kinase-like_dom_sf"/>
</dbReference>
<dbReference type="Pfam" id="PF00069">
    <property type="entry name" value="Pkinase"/>
    <property type="match status" value="1"/>
</dbReference>
<dbReference type="PROSITE" id="PS00107">
    <property type="entry name" value="PROTEIN_KINASE_ATP"/>
    <property type="match status" value="1"/>
</dbReference>
<dbReference type="GO" id="GO:0005524">
    <property type="term" value="F:ATP binding"/>
    <property type="evidence" value="ECO:0007669"/>
    <property type="project" value="UniProtKB-UniRule"/>
</dbReference>
<sequence length="560" mass="62770">MSGPRPRPHPHPLALFSLRPLNERAENVVVHPCNSHLTSILSDGSVGLDIGFQIRSKSYGTLATLGRGADADIFVEGSSIAKLQCSFEIQSSCEFDSNRIVIMLYDRSHGQMTQVYGDNAMPFEHGRSRKILVQEKLNTVVGMGGVGKDLVAFELEWQPNAAETMERTKSSSENLPGGYAENPRLARTVDDSETVLPSRRETRTHTPGHFQPKIRHKKLGELGSGQFGTVYKAINVDTGKLVAVKVLQPPEQVSKLERWRKLLKREVEILSQISHPHIVDYIASECLDGRKVQIVMGYMKGSLDSLVQEGSFESITVLAQSVLNQMLQALDCLAANDIIHRDVKPDNILWTGQHGHFIFQLGDFGLCNFTVEAVTFAGTPIFMAPEFFQGLGQTHKADVWSLFVTVLWTLDLNGFRKNSEKYSSIQDVHRDIFNASSYVDIIQEMGRVDPNERASAAQMLVKCFNAKGLTTPLERIPELPSANIQFKTATKLPPVTTPRITYQDASRRPRNLNPNRNLLLLRKSRRLLLKQEAVKKKMVQNNYSMEFQLPGQFPRSKFDS</sequence>
<proteinExistence type="predicted"/>
<reference evidence="4 5" key="1">
    <citation type="submission" date="2014-02" db="EMBL/GenBank/DDBJ databases">
        <title>The genome sequence of the entomopathogenic fungus Metarhizium robertsii ARSEF 2575.</title>
        <authorList>
            <person name="Giuliano Garisto Donzelli B."/>
            <person name="Roe B.A."/>
            <person name="Macmil S.L."/>
            <person name="Krasnoff S.B."/>
            <person name="Gibson D.M."/>
        </authorList>
    </citation>
    <scope>NUCLEOTIDE SEQUENCE [LARGE SCALE GENOMIC DNA]</scope>
    <source>
        <strain evidence="4 5">ARSEF 2575</strain>
    </source>
</reference>
<dbReference type="InterPro" id="IPR017441">
    <property type="entry name" value="Protein_kinase_ATP_BS"/>
</dbReference>
<dbReference type="InterPro" id="IPR000719">
    <property type="entry name" value="Prot_kinase_dom"/>
</dbReference>
<dbReference type="PANTHER" id="PTHR24361:SF678">
    <property type="entry name" value="SPORULATION-SPECIFIC PROTEIN 1"/>
    <property type="match status" value="1"/>
</dbReference>
<feature type="binding site" evidence="1">
    <location>
        <position position="245"/>
    </location>
    <ligand>
        <name>ATP</name>
        <dbReference type="ChEBI" id="CHEBI:30616"/>
    </ligand>
</feature>
<dbReference type="CDD" id="cd00180">
    <property type="entry name" value="PKc"/>
    <property type="match status" value="1"/>
</dbReference>
<feature type="domain" description="Protein kinase" evidence="3">
    <location>
        <begin position="216"/>
        <end position="465"/>
    </location>
</feature>
<evidence type="ECO:0000256" key="1">
    <source>
        <dbReference type="PROSITE-ProRule" id="PRU10141"/>
    </source>
</evidence>
<dbReference type="SMART" id="SM00220">
    <property type="entry name" value="S_TKc"/>
    <property type="match status" value="1"/>
</dbReference>
<dbReference type="GO" id="GO:0004674">
    <property type="term" value="F:protein serine/threonine kinase activity"/>
    <property type="evidence" value="ECO:0007669"/>
    <property type="project" value="UniProtKB-KW"/>
</dbReference>
<dbReference type="PANTHER" id="PTHR24361">
    <property type="entry name" value="MITOGEN-ACTIVATED KINASE KINASE KINASE"/>
    <property type="match status" value="1"/>
</dbReference>
<keyword evidence="4" id="KW-0418">Kinase</keyword>
<organism evidence="4 5">
    <name type="scientific">Metarhizium robertsii</name>
    <dbReference type="NCBI Taxonomy" id="568076"/>
    <lineage>
        <taxon>Eukaryota</taxon>
        <taxon>Fungi</taxon>
        <taxon>Dikarya</taxon>
        <taxon>Ascomycota</taxon>
        <taxon>Pezizomycotina</taxon>
        <taxon>Sordariomycetes</taxon>
        <taxon>Hypocreomycetidae</taxon>
        <taxon>Hypocreales</taxon>
        <taxon>Clavicipitaceae</taxon>
        <taxon>Metarhizium</taxon>
    </lineage>
</organism>
<accession>A0A014MVL5</accession>
<dbReference type="Proteomes" id="UP000030151">
    <property type="component" value="Unassembled WGS sequence"/>
</dbReference>
<gene>
    <name evidence="4" type="ORF">X797_011723</name>
</gene>
<keyword evidence="4" id="KW-0723">Serine/threonine-protein kinase</keyword>
<evidence type="ECO:0000259" key="3">
    <source>
        <dbReference type="PROSITE" id="PS50011"/>
    </source>
</evidence>
<dbReference type="GO" id="GO:0005737">
    <property type="term" value="C:cytoplasm"/>
    <property type="evidence" value="ECO:0007669"/>
    <property type="project" value="TreeGrafter"/>
</dbReference>
<protein>
    <submittedName>
        <fullName evidence="4">Serine/threonine protein kinase domain protein</fullName>
    </submittedName>
</protein>
<keyword evidence="1" id="KW-0547">Nucleotide-binding</keyword>
<comment type="caution">
    <text evidence="4">The sequence shown here is derived from an EMBL/GenBank/DDBJ whole genome shotgun (WGS) entry which is preliminary data.</text>
</comment>
<evidence type="ECO:0000313" key="5">
    <source>
        <dbReference type="Proteomes" id="UP000030151"/>
    </source>
</evidence>
<keyword evidence="1" id="KW-0067">ATP-binding</keyword>